<keyword evidence="2" id="KW-1185">Reference proteome</keyword>
<feature type="non-terminal residue" evidence="1">
    <location>
        <position position="1"/>
    </location>
</feature>
<comment type="caution">
    <text evidence="1">The sequence shown here is derived from an EMBL/GenBank/DDBJ whole genome shotgun (WGS) entry which is preliminary data.</text>
</comment>
<evidence type="ECO:0000313" key="2">
    <source>
        <dbReference type="Proteomes" id="UP001434883"/>
    </source>
</evidence>
<reference evidence="1 2" key="1">
    <citation type="submission" date="2021-06" db="EMBL/GenBank/DDBJ databases">
        <authorList>
            <person name="Palmer J.M."/>
        </authorList>
    </citation>
    <scope>NUCLEOTIDE SEQUENCE [LARGE SCALE GENOMIC DNA]</scope>
    <source>
        <strain evidence="1 2">XC_2019</strain>
        <tissue evidence="1">Muscle</tissue>
    </source>
</reference>
<accession>A0ABV0RQX5</accession>
<proteinExistence type="predicted"/>
<dbReference type="EMBL" id="JAHRIN010052361">
    <property type="protein sequence ID" value="MEQ2210081.1"/>
    <property type="molecule type" value="Genomic_DNA"/>
</dbReference>
<protein>
    <submittedName>
        <fullName evidence="1">Uncharacterized protein</fullName>
    </submittedName>
</protein>
<evidence type="ECO:0000313" key="1">
    <source>
        <dbReference type="EMBL" id="MEQ2210081.1"/>
    </source>
</evidence>
<name>A0ABV0RQX5_9TELE</name>
<sequence>VFLVADGYDPFIGSGVTGPVNDANSAGDSESTSLTFSQFTATVAVRNVAASSK</sequence>
<organism evidence="1 2">
    <name type="scientific">Xenoophorus captivus</name>
    <dbReference type="NCBI Taxonomy" id="1517983"/>
    <lineage>
        <taxon>Eukaryota</taxon>
        <taxon>Metazoa</taxon>
        <taxon>Chordata</taxon>
        <taxon>Craniata</taxon>
        <taxon>Vertebrata</taxon>
        <taxon>Euteleostomi</taxon>
        <taxon>Actinopterygii</taxon>
        <taxon>Neopterygii</taxon>
        <taxon>Teleostei</taxon>
        <taxon>Neoteleostei</taxon>
        <taxon>Acanthomorphata</taxon>
        <taxon>Ovalentaria</taxon>
        <taxon>Atherinomorphae</taxon>
        <taxon>Cyprinodontiformes</taxon>
        <taxon>Goodeidae</taxon>
        <taxon>Xenoophorus</taxon>
    </lineage>
</organism>
<gene>
    <name evidence="1" type="ORF">XENOCAPTIV_008170</name>
</gene>
<dbReference type="Proteomes" id="UP001434883">
    <property type="component" value="Unassembled WGS sequence"/>
</dbReference>